<keyword evidence="10" id="KW-1185">Reference proteome</keyword>
<dbReference type="PANTHER" id="PTHR21631:SF13">
    <property type="entry name" value="MITOCHONDRIAL 2-METHYLISOCITRATE LYASE ICL2"/>
    <property type="match status" value="1"/>
</dbReference>
<dbReference type="InterPro" id="IPR039556">
    <property type="entry name" value="ICL/PEPM"/>
</dbReference>
<dbReference type="PANTHER" id="PTHR21631">
    <property type="entry name" value="ISOCITRATE LYASE/MALATE SYNTHASE"/>
    <property type="match status" value="1"/>
</dbReference>
<dbReference type="EMBL" id="JAULSW010000008">
    <property type="protein sequence ID" value="KAK3372267.1"/>
    <property type="molecule type" value="Genomic_DNA"/>
</dbReference>
<evidence type="ECO:0000256" key="8">
    <source>
        <dbReference type="PIRSR" id="PIRSR001362-3"/>
    </source>
</evidence>
<dbReference type="InterPro" id="IPR006254">
    <property type="entry name" value="Isocitrate_lyase"/>
</dbReference>
<dbReference type="Gene3D" id="1.10.10.850">
    <property type="match status" value="1"/>
</dbReference>
<keyword evidence="8" id="KW-0460">Magnesium</keyword>
<evidence type="ECO:0000313" key="9">
    <source>
        <dbReference type="EMBL" id="KAK3372267.1"/>
    </source>
</evidence>
<feature type="active site" description="Proton acceptor" evidence="6">
    <location>
        <position position="273"/>
    </location>
</feature>
<dbReference type="Proteomes" id="UP001285441">
    <property type="component" value="Unassembled WGS sequence"/>
</dbReference>
<dbReference type="CDD" id="cd00377">
    <property type="entry name" value="ICL_PEPM"/>
    <property type="match status" value="1"/>
</dbReference>
<dbReference type="InterPro" id="IPR018523">
    <property type="entry name" value="Isocitrate_lyase_ph_CS"/>
</dbReference>
<dbReference type="GO" id="GO:0019629">
    <property type="term" value="P:propionate catabolic process, 2-methylcitrate cycle"/>
    <property type="evidence" value="ECO:0007669"/>
    <property type="project" value="TreeGrafter"/>
</dbReference>
<feature type="binding site" evidence="7">
    <location>
        <begin position="164"/>
        <end position="166"/>
    </location>
    <ligand>
        <name>substrate</name>
    </ligand>
</feature>
<comment type="catalytic activity">
    <reaction evidence="1">
        <text>(2S,3R)-3-hydroxybutane-1,2,3-tricarboxylate = pyruvate + succinate</text>
        <dbReference type="Rhea" id="RHEA:16809"/>
        <dbReference type="ChEBI" id="CHEBI:15361"/>
        <dbReference type="ChEBI" id="CHEBI:30031"/>
        <dbReference type="ChEBI" id="CHEBI:57429"/>
        <dbReference type="EC" id="4.1.3.30"/>
    </reaction>
</comment>
<keyword evidence="4 5" id="KW-0456">Lyase</keyword>
<proteinExistence type="inferred from homology"/>
<evidence type="ECO:0000256" key="3">
    <source>
        <dbReference type="ARBA" id="ARBA00022723"/>
    </source>
</evidence>
<dbReference type="GO" id="GO:0046872">
    <property type="term" value="F:metal ion binding"/>
    <property type="evidence" value="ECO:0007669"/>
    <property type="project" value="UniProtKB-KW"/>
</dbReference>
<dbReference type="AlphaFoldDB" id="A0AAE0N662"/>
<dbReference type="GO" id="GO:0005759">
    <property type="term" value="C:mitochondrial matrix"/>
    <property type="evidence" value="ECO:0007669"/>
    <property type="project" value="TreeGrafter"/>
</dbReference>
<evidence type="ECO:0000256" key="4">
    <source>
        <dbReference type="ARBA" id="ARBA00023239"/>
    </source>
</evidence>
<reference evidence="9" key="1">
    <citation type="journal article" date="2023" name="Mol. Phylogenet. Evol.">
        <title>Genome-scale phylogeny and comparative genomics of the fungal order Sordariales.</title>
        <authorList>
            <person name="Hensen N."/>
            <person name="Bonometti L."/>
            <person name="Westerberg I."/>
            <person name="Brannstrom I.O."/>
            <person name="Guillou S."/>
            <person name="Cros-Aarteil S."/>
            <person name="Calhoun S."/>
            <person name="Haridas S."/>
            <person name="Kuo A."/>
            <person name="Mondo S."/>
            <person name="Pangilinan J."/>
            <person name="Riley R."/>
            <person name="LaButti K."/>
            <person name="Andreopoulos B."/>
            <person name="Lipzen A."/>
            <person name="Chen C."/>
            <person name="Yan M."/>
            <person name="Daum C."/>
            <person name="Ng V."/>
            <person name="Clum A."/>
            <person name="Steindorff A."/>
            <person name="Ohm R.A."/>
            <person name="Martin F."/>
            <person name="Silar P."/>
            <person name="Natvig D.O."/>
            <person name="Lalanne C."/>
            <person name="Gautier V."/>
            <person name="Ament-Velasquez S.L."/>
            <person name="Kruys A."/>
            <person name="Hutchinson M.I."/>
            <person name="Powell A.J."/>
            <person name="Barry K."/>
            <person name="Miller A.N."/>
            <person name="Grigoriev I.V."/>
            <person name="Debuchy R."/>
            <person name="Gladieux P."/>
            <person name="Hiltunen Thoren M."/>
            <person name="Johannesson H."/>
        </authorList>
    </citation>
    <scope>NUCLEOTIDE SEQUENCE</scope>
    <source>
        <strain evidence="9">CBS 232.78</strain>
    </source>
</reference>
<evidence type="ECO:0000256" key="6">
    <source>
        <dbReference type="PIRSR" id="PIRSR001362-1"/>
    </source>
</evidence>
<comment type="similarity">
    <text evidence="2 5">Belongs to the isocitrate lyase/PEP mutase superfamily. Isocitrate lyase family.</text>
</comment>
<accession>A0AAE0N662</accession>
<evidence type="ECO:0000313" key="10">
    <source>
        <dbReference type="Proteomes" id="UP001285441"/>
    </source>
</evidence>
<dbReference type="PROSITE" id="PS00161">
    <property type="entry name" value="ISOCITRATE_LYASE"/>
    <property type="match status" value="1"/>
</dbReference>
<feature type="binding site" evidence="7">
    <location>
        <begin position="274"/>
        <end position="275"/>
    </location>
    <ligand>
        <name>substrate</name>
    </ligand>
</feature>
<dbReference type="InterPro" id="IPR015813">
    <property type="entry name" value="Pyrv/PenolPyrv_kinase-like_dom"/>
</dbReference>
<dbReference type="NCBIfam" id="TIGR01346">
    <property type="entry name" value="isocit_lyase"/>
    <property type="match status" value="1"/>
</dbReference>
<evidence type="ECO:0000256" key="7">
    <source>
        <dbReference type="PIRSR" id="PIRSR001362-2"/>
    </source>
</evidence>
<organism evidence="9 10">
    <name type="scientific">Podospora didyma</name>
    <dbReference type="NCBI Taxonomy" id="330526"/>
    <lineage>
        <taxon>Eukaryota</taxon>
        <taxon>Fungi</taxon>
        <taxon>Dikarya</taxon>
        <taxon>Ascomycota</taxon>
        <taxon>Pezizomycotina</taxon>
        <taxon>Sordariomycetes</taxon>
        <taxon>Sordariomycetidae</taxon>
        <taxon>Sordariales</taxon>
        <taxon>Podosporaceae</taxon>
        <taxon>Podospora</taxon>
    </lineage>
</organism>
<dbReference type="FunFam" id="1.10.10.850:FF:000001">
    <property type="entry name" value="Isocitrate lyase"/>
    <property type="match status" value="1"/>
</dbReference>
<name>A0AAE0N662_9PEZI</name>
<evidence type="ECO:0000256" key="2">
    <source>
        <dbReference type="ARBA" id="ARBA00005704"/>
    </source>
</evidence>
<dbReference type="PIRSF" id="PIRSF001362">
    <property type="entry name" value="Isocit_lyase"/>
    <property type="match status" value="1"/>
</dbReference>
<reference evidence="9" key="2">
    <citation type="submission" date="2023-06" db="EMBL/GenBank/DDBJ databases">
        <authorList>
            <consortium name="Lawrence Berkeley National Laboratory"/>
            <person name="Haridas S."/>
            <person name="Hensen N."/>
            <person name="Bonometti L."/>
            <person name="Westerberg I."/>
            <person name="Brannstrom I.O."/>
            <person name="Guillou S."/>
            <person name="Cros-Aarteil S."/>
            <person name="Calhoun S."/>
            <person name="Kuo A."/>
            <person name="Mondo S."/>
            <person name="Pangilinan J."/>
            <person name="Riley R."/>
            <person name="LaButti K."/>
            <person name="Andreopoulos B."/>
            <person name="Lipzen A."/>
            <person name="Chen C."/>
            <person name="Yanf M."/>
            <person name="Daum C."/>
            <person name="Ng V."/>
            <person name="Clum A."/>
            <person name="Steindorff A."/>
            <person name="Ohm R."/>
            <person name="Martin F."/>
            <person name="Silar P."/>
            <person name="Natvig D."/>
            <person name="Lalanne C."/>
            <person name="Gautier V."/>
            <person name="Ament-velasquez S.L."/>
            <person name="Kruys A."/>
            <person name="Hutchinson M.I."/>
            <person name="Powell A.J."/>
            <person name="Barry K."/>
            <person name="Miller A.N."/>
            <person name="Grigoriev I.V."/>
            <person name="Debuchy R."/>
            <person name="Gladieux P."/>
            <person name="Thoren M.H."/>
            <person name="Johannesson H."/>
        </authorList>
    </citation>
    <scope>NUCLEOTIDE SEQUENCE</scope>
    <source>
        <strain evidence="9">CBS 232.78</strain>
    </source>
</reference>
<feature type="binding site" evidence="8">
    <location>
        <position position="235"/>
    </location>
    <ligand>
        <name>Mg(2+)</name>
        <dbReference type="ChEBI" id="CHEBI:18420"/>
    </ligand>
</feature>
<comment type="cofactor">
    <cofactor evidence="8">
        <name>Mg(2+)</name>
        <dbReference type="ChEBI" id="CHEBI:18420"/>
    </cofactor>
    <text evidence="8">Can also use Mn(2+) ion.</text>
</comment>
<dbReference type="Pfam" id="PF00463">
    <property type="entry name" value="ICL"/>
    <property type="match status" value="1"/>
</dbReference>
<gene>
    <name evidence="9" type="ORF">B0H63DRAFT_291152</name>
</gene>
<feature type="binding site" evidence="7">
    <location>
        <begin position="492"/>
        <end position="496"/>
    </location>
    <ligand>
        <name>substrate</name>
    </ligand>
</feature>
<dbReference type="SUPFAM" id="SSF51621">
    <property type="entry name" value="Phosphoenolpyruvate/pyruvate domain"/>
    <property type="match status" value="1"/>
</dbReference>
<dbReference type="Gene3D" id="3.20.20.60">
    <property type="entry name" value="Phosphoenolpyruvate-binding domains"/>
    <property type="match status" value="1"/>
</dbReference>
<dbReference type="GO" id="GO:0046421">
    <property type="term" value="F:methylisocitrate lyase activity"/>
    <property type="evidence" value="ECO:0007669"/>
    <property type="project" value="UniProtKB-EC"/>
</dbReference>
<comment type="caution">
    <text evidence="9">The sequence shown here is derived from an EMBL/GenBank/DDBJ whole genome shotgun (WGS) entry which is preliminary data.</text>
</comment>
<feature type="binding site" evidence="7">
    <location>
        <position position="310"/>
    </location>
    <ligand>
        <name>substrate</name>
    </ligand>
</feature>
<feature type="binding site" evidence="7">
    <location>
        <position position="527"/>
    </location>
    <ligand>
        <name>substrate</name>
    </ligand>
</feature>
<sequence length="607" mass="66517">MLRTAVVRASRRAVPRRTPQAALSLSLSPPSGSRCQLLSTTATANMASSQDGSPSMSISQFAFLPGDAKAGAPEEALQAETVRRIQQAWRQPRWAGVRRDWTAEDVANKRGSIPQKTPSNVTAKKLWELVRDRSEAGLPIHTLGAIDPVQMTQQAPHQEVLYISGWACSSTLTSTNEVSPDFGDYPYNTVPNQVQRMFKAQSMHDRKQWYARSQMTPEQRRSTPYVDYFRPIIADGDTGHGGLTAVMKLAKLFAENGAAAVHFEDQMHGGKKCGHLAGKVLVPTGEHINRLKAARFQWDVMGAECLLIARTDSESGKLLSSSIDVRDHEFILGVADPAIESLAEKLATMEAKGASGAEMDAFEANWVKSTKLVTFDEAVVAHLTTHGVSQPEIDSYLAQVSAGRDMGITARRKLANAFTPDHPVFWDWDVPRTREGFYHFRAGMAAATKRAIAFGPYADLLWVETGDPNVQVCRDLGRAVRAAHPGKCLVYNLSPSFNWMSHGFTPETLKSFIWDIAKEGFVLQLVSLAGLHSTATISSELARNFKTDGMAAYVELVQKREKDLGVDVLTHQKWSGAQYVDAILGHIQSGSSSSKSMGEGNTEGQFE</sequence>
<evidence type="ECO:0000256" key="5">
    <source>
        <dbReference type="PIRNR" id="PIRNR001362"/>
    </source>
</evidence>
<dbReference type="GO" id="GO:0004451">
    <property type="term" value="F:isocitrate lyase activity"/>
    <property type="evidence" value="ECO:0007669"/>
    <property type="project" value="InterPro"/>
</dbReference>
<keyword evidence="3 8" id="KW-0479">Metal-binding</keyword>
<protein>
    <recommendedName>
        <fullName evidence="5">Isocitrate lyase</fullName>
    </recommendedName>
</protein>
<evidence type="ECO:0000256" key="1">
    <source>
        <dbReference type="ARBA" id="ARBA00001050"/>
    </source>
</evidence>
<dbReference type="InterPro" id="IPR040442">
    <property type="entry name" value="Pyrv_kinase-like_dom_sf"/>
</dbReference>